<feature type="domain" description="CBS" evidence="5">
    <location>
        <begin position="193"/>
        <end position="251"/>
    </location>
</feature>
<reference evidence="6 7" key="1">
    <citation type="submission" date="2011-10" db="EMBL/GenBank/DDBJ databases">
        <authorList>
            <person name="Genoscope - CEA"/>
        </authorList>
    </citation>
    <scope>NUCLEOTIDE SEQUENCE [LARGE SCALE GENOMIC DNA]</scope>
    <source>
        <strain evidence="6 7">RCC 1105</strain>
    </source>
</reference>
<evidence type="ECO:0000313" key="7">
    <source>
        <dbReference type="Proteomes" id="UP000198341"/>
    </source>
</evidence>
<evidence type="ECO:0000256" key="3">
    <source>
        <dbReference type="PROSITE-ProRule" id="PRU00703"/>
    </source>
</evidence>
<dbReference type="SMART" id="SM00116">
    <property type="entry name" value="CBS"/>
    <property type="match status" value="2"/>
</dbReference>
<dbReference type="GeneID" id="19014562"/>
<evidence type="ECO:0000256" key="4">
    <source>
        <dbReference type="SAM" id="MobiDB-lite"/>
    </source>
</evidence>
<evidence type="ECO:0000256" key="1">
    <source>
        <dbReference type="ARBA" id="ARBA00022737"/>
    </source>
</evidence>
<dbReference type="Proteomes" id="UP000198341">
    <property type="component" value="Chromosome 7"/>
</dbReference>
<feature type="compositionally biased region" description="Basic and acidic residues" evidence="4">
    <location>
        <begin position="348"/>
        <end position="361"/>
    </location>
</feature>
<feature type="domain" description="CBS" evidence="5">
    <location>
        <begin position="291"/>
        <end position="352"/>
    </location>
</feature>
<dbReference type="STRING" id="41875.K8FE94"/>
<dbReference type="RefSeq" id="XP_007511963.1">
    <property type="nucleotide sequence ID" value="XM_007511901.1"/>
</dbReference>
<keyword evidence="7" id="KW-1185">Reference proteome</keyword>
<gene>
    <name evidence="6" type="ORF">Bathy07g00720</name>
</gene>
<dbReference type="eggNOG" id="ENOG502SGVZ">
    <property type="taxonomic scope" value="Eukaryota"/>
</dbReference>
<name>K8FE94_9CHLO</name>
<keyword evidence="1" id="KW-0677">Repeat</keyword>
<protein>
    <recommendedName>
        <fullName evidence="5">CBS domain-containing protein</fullName>
    </recommendedName>
</protein>
<sequence length="393" mass="43285">MKRMGELSVQALPVVKMHPSNQLYEPQNFLAAGDLVDALVAKVDASPYFDVQGADQSRRCAALARLGREFAQSRLETIPSRFDGTVIFENQCDKNLAQTINDCFLISPKAKPGDGELLQAVHRFAVQTTDTNKITEIVCQSDLVMYLHTNRSLIYPEFMGASLADLGLGRSALSRRVEGGGVTEANVSDQKPVSTYGIVSVTPSTSCIDAFRVMRNNSVSAVAIVSEKDGKLLGAFSETDISYFADPDFAMALGLSVSQFLFLRHNALPKITHGVFAGADAFDAALQNPLYDAWRVYCKLEDKLEDVLELMSTGAVHRIWVVDDDRKPIGCVSLVDILALFQHWESPEQRELGSKKKKEEELTPQFEKTTESELKERVVATAPAGQADEQMQE</sequence>
<dbReference type="InterPro" id="IPR050511">
    <property type="entry name" value="AMPK_gamma/SDS23_families"/>
</dbReference>
<dbReference type="EMBL" id="FO082272">
    <property type="protein sequence ID" value="CCO66051.1"/>
    <property type="molecule type" value="Genomic_DNA"/>
</dbReference>
<dbReference type="PANTHER" id="PTHR13780">
    <property type="entry name" value="AMP-ACTIVATED PROTEIN KINASE, GAMMA REGULATORY SUBUNIT"/>
    <property type="match status" value="1"/>
</dbReference>
<feature type="region of interest" description="Disordered" evidence="4">
    <location>
        <begin position="348"/>
        <end position="393"/>
    </location>
</feature>
<evidence type="ECO:0000256" key="2">
    <source>
        <dbReference type="ARBA" id="ARBA00023122"/>
    </source>
</evidence>
<keyword evidence="2 3" id="KW-0129">CBS domain</keyword>
<evidence type="ECO:0000313" key="6">
    <source>
        <dbReference type="EMBL" id="CCO66051.1"/>
    </source>
</evidence>
<dbReference type="PROSITE" id="PS51371">
    <property type="entry name" value="CBS"/>
    <property type="match status" value="2"/>
</dbReference>
<dbReference type="SUPFAM" id="SSF54631">
    <property type="entry name" value="CBS-domain pair"/>
    <property type="match status" value="1"/>
</dbReference>
<dbReference type="Pfam" id="PF00571">
    <property type="entry name" value="CBS"/>
    <property type="match status" value="2"/>
</dbReference>
<dbReference type="Gene3D" id="3.10.580.10">
    <property type="entry name" value="CBS-domain"/>
    <property type="match status" value="1"/>
</dbReference>
<dbReference type="OrthoDB" id="449052at2759"/>
<dbReference type="InterPro" id="IPR046342">
    <property type="entry name" value="CBS_dom_sf"/>
</dbReference>
<feature type="compositionally biased region" description="Basic and acidic residues" evidence="4">
    <location>
        <begin position="368"/>
        <end position="378"/>
    </location>
</feature>
<evidence type="ECO:0000259" key="5">
    <source>
        <dbReference type="PROSITE" id="PS51371"/>
    </source>
</evidence>
<dbReference type="InterPro" id="IPR000644">
    <property type="entry name" value="CBS_dom"/>
</dbReference>
<dbReference type="KEGG" id="bpg:Bathy07g00720"/>
<organism evidence="6 7">
    <name type="scientific">Bathycoccus prasinos</name>
    <dbReference type="NCBI Taxonomy" id="41875"/>
    <lineage>
        <taxon>Eukaryota</taxon>
        <taxon>Viridiplantae</taxon>
        <taxon>Chlorophyta</taxon>
        <taxon>Mamiellophyceae</taxon>
        <taxon>Mamiellales</taxon>
        <taxon>Bathycoccaceae</taxon>
        <taxon>Bathycoccus</taxon>
    </lineage>
</organism>
<dbReference type="AlphaFoldDB" id="K8FE94"/>
<proteinExistence type="predicted"/>
<accession>K8FE94</accession>